<keyword evidence="9 13" id="KW-0472">Membrane</keyword>
<dbReference type="SUPFAM" id="SSF51069">
    <property type="entry name" value="Carbonic anhydrase"/>
    <property type="match status" value="1"/>
</dbReference>
<dbReference type="GO" id="GO:1990573">
    <property type="term" value="P:potassium ion import across plasma membrane"/>
    <property type="evidence" value="ECO:0007669"/>
    <property type="project" value="TreeGrafter"/>
</dbReference>
<feature type="compositionally biased region" description="Polar residues" evidence="12">
    <location>
        <begin position="326"/>
        <end position="335"/>
    </location>
</feature>
<feature type="region of interest" description="Disordered" evidence="12">
    <location>
        <begin position="311"/>
        <end position="337"/>
    </location>
</feature>
<dbReference type="InterPro" id="IPR013518">
    <property type="entry name" value="K_chnl_inward-rec_Kir_cyto"/>
</dbReference>
<organism evidence="15 16">
    <name type="scientific">Dimorphilus gyrociliatus</name>
    <dbReference type="NCBI Taxonomy" id="2664684"/>
    <lineage>
        <taxon>Eukaryota</taxon>
        <taxon>Metazoa</taxon>
        <taxon>Spiralia</taxon>
        <taxon>Lophotrochozoa</taxon>
        <taxon>Annelida</taxon>
        <taxon>Polychaeta</taxon>
        <taxon>Polychaeta incertae sedis</taxon>
        <taxon>Dinophilidae</taxon>
        <taxon>Dimorphilus</taxon>
    </lineage>
</organism>
<evidence type="ECO:0000256" key="3">
    <source>
        <dbReference type="ARBA" id="ARBA00022538"/>
    </source>
</evidence>
<proteinExistence type="inferred from homology"/>
<dbReference type="InterPro" id="IPR001148">
    <property type="entry name" value="CA_dom"/>
</dbReference>
<protein>
    <submittedName>
        <fullName evidence="15">DgyrCDS6335</fullName>
    </submittedName>
</protein>
<dbReference type="PRINTS" id="PR01320">
    <property type="entry name" value="KIRCHANNEL"/>
</dbReference>
<dbReference type="GO" id="GO:0005242">
    <property type="term" value="F:inward rectifier potassium channel activity"/>
    <property type="evidence" value="ECO:0007669"/>
    <property type="project" value="InterPro"/>
</dbReference>
<keyword evidence="3 11" id="KW-0633">Potassium transport</keyword>
<dbReference type="InterPro" id="IPR014756">
    <property type="entry name" value="Ig_E-set"/>
</dbReference>
<dbReference type="Proteomes" id="UP000549394">
    <property type="component" value="Unassembled WGS sequence"/>
</dbReference>
<evidence type="ECO:0000256" key="5">
    <source>
        <dbReference type="ARBA" id="ARBA00022882"/>
    </source>
</evidence>
<reference evidence="15 16" key="1">
    <citation type="submission" date="2020-08" db="EMBL/GenBank/DDBJ databases">
        <authorList>
            <person name="Hejnol A."/>
        </authorList>
    </citation>
    <scope>NUCLEOTIDE SEQUENCE [LARGE SCALE GENOMIC DNA]</scope>
</reference>
<keyword evidence="8 11" id="KW-0406">Ion transport</keyword>
<dbReference type="Gene3D" id="1.10.287.70">
    <property type="match status" value="1"/>
</dbReference>
<evidence type="ECO:0000256" key="7">
    <source>
        <dbReference type="ARBA" id="ARBA00022989"/>
    </source>
</evidence>
<comment type="subcellular location">
    <subcellularLocation>
        <location evidence="1 11">Membrane</location>
        <topology evidence="1 11">Multi-pass membrane protein</topology>
    </subcellularLocation>
</comment>
<dbReference type="Pfam" id="PF01007">
    <property type="entry name" value="IRK"/>
    <property type="match status" value="1"/>
</dbReference>
<keyword evidence="6 11" id="KW-0630">Potassium</keyword>
<dbReference type="PANTHER" id="PTHR11767:SF102">
    <property type="entry name" value="INWARDLY RECTIFYING POTASSIUM CHANNEL 1, ISOFORM F"/>
    <property type="match status" value="1"/>
</dbReference>
<keyword evidence="10 11" id="KW-0407">Ion channel</keyword>
<evidence type="ECO:0000256" key="10">
    <source>
        <dbReference type="ARBA" id="ARBA00023303"/>
    </source>
</evidence>
<dbReference type="InterPro" id="IPR040445">
    <property type="entry name" value="Kir_TM"/>
</dbReference>
<keyword evidence="16" id="KW-1185">Reference proteome</keyword>
<dbReference type="PROSITE" id="PS51144">
    <property type="entry name" value="ALPHA_CA_2"/>
    <property type="match status" value="1"/>
</dbReference>
<dbReference type="GO" id="GO:0008270">
    <property type="term" value="F:zinc ion binding"/>
    <property type="evidence" value="ECO:0007669"/>
    <property type="project" value="InterPro"/>
</dbReference>
<accession>A0A7I8VMY5</accession>
<dbReference type="SMART" id="SM01057">
    <property type="entry name" value="Carb_anhydrase"/>
    <property type="match status" value="1"/>
</dbReference>
<keyword evidence="2 11" id="KW-0813">Transport</keyword>
<dbReference type="GO" id="GO:0005886">
    <property type="term" value="C:plasma membrane"/>
    <property type="evidence" value="ECO:0007669"/>
    <property type="project" value="TreeGrafter"/>
</dbReference>
<dbReference type="Pfam" id="PF17655">
    <property type="entry name" value="IRK_C"/>
    <property type="match status" value="1"/>
</dbReference>
<dbReference type="AlphaFoldDB" id="A0A7I8VMY5"/>
<dbReference type="InterPro" id="IPR016449">
    <property type="entry name" value="K_chnl_inward-rec_Kir"/>
</dbReference>
<comment type="similarity">
    <text evidence="11">Belongs to the inward rectifier-type potassium channel (TC 1.A.2.1) family.</text>
</comment>
<feature type="transmembrane region" description="Helical" evidence="13">
    <location>
        <begin position="572"/>
        <end position="598"/>
    </location>
</feature>
<dbReference type="OrthoDB" id="429145at2759"/>
<evidence type="ECO:0000313" key="16">
    <source>
        <dbReference type="Proteomes" id="UP000549394"/>
    </source>
</evidence>
<evidence type="ECO:0000259" key="14">
    <source>
        <dbReference type="PROSITE" id="PS51144"/>
    </source>
</evidence>
<evidence type="ECO:0000256" key="2">
    <source>
        <dbReference type="ARBA" id="ARBA00022448"/>
    </source>
</evidence>
<feature type="transmembrane region" description="Helical" evidence="13">
    <location>
        <begin position="494"/>
        <end position="517"/>
    </location>
</feature>
<dbReference type="InterPro" id="IPR036398">
    <property type="entry name" value="CA_dom_sf"/>
</dbReference>
<name>A0A7I8VMY5_9ANNE</name>
<comment type="caution">
    <text evidence="15">The sequence shown here is derived from an EMBL/GenBank/DDBJ whole genome shotgun (WGS) entry which is preliminary data.</text>
</comment>
<dbReference type="PANTHER" id="PTHR11767">
    <property type="entry name" value="INWARD RECTIFIER POTASSIUM CHANNEL"/>
    <property type="match status" value="1"/>
</dbReference>
<feature type="domain" description="Alpha-carbonic anhydrase" evidence="14">
    <location>
        <begin position="3"/>
        <end position="257"/>
    </location>
</feature>
<dbReference type="GO" id="GO:0034702">
    <property type="term" value="C:monoatomic ion channel complex"/>
    <property type="evidence" value="ECO:0007669"/>
    <property type="project" value="UniProtKB-KW"/>
</dbReference>
<dbReference type="Pfam" id="PF00194">
    <property type="entry name" value="Carb_anhydrase"/>
    <property type="match status" value="1"/>
</dbReference>
<gene>
    <name evidence="15" type="ORF">DGYR_LOCUS6095</name>
</gene>
<evidence type="ECO:0000256" key="6">
    <source>
        <dbReference type="ARBA" id="ARBA00022958"/>
    </source>
</evidence>
<dbReference type="SUPFAM" id="SSF81296">
    <property type="entry name" value="E set domains"/>
    <property type="match status" value="1"/>
</dbReference>
<evidence type="ECO:0000256" key="9">
    <source>
        <dbReference type="ARBA" id="ARBA00023136"/>
    </source>
</evidence>
<keyword evidence="5 11" id="KW-0851">Voltage-gated channel</keyword>
<dbReference type="InterPro" id="IPR041647">
    <property type="entry name" value="IRK_C"/>
</dbReference>
<evidence type="ECO:0000256" key="12">
    <source>
        <dbReference type="SAM" id="MobiDB-lite"/>
    </source>
</evidence>
<dbReference type="Gene3D" id="3.10.200.10">
    <property type="entry name" value="Alpha carbonic anhydrase"/>
    <property type="match status" value="1"/>
</dbReference>
<dbReference type="EMBL" id="CAJFCJ010000007">
    <property type="protein sequence ID" value="CAD5117577.1"/>
    <property type="molecule type" value="Genomic_DNA"/>
</dbReference>
<evidence type="ECO:0000256" key="8">
    <source>
        <dbReference type="ARBA" id="ARBA00023065"/>
    </source>
</evidence>
<dbReference type="GO" id="GO:0004089">
    <property type="term" value="F:carbonate dehydratase activity"/>
    <property type="evidence" value="ECO:0007669"/>
    <property type="project" value="InterPro"/>
</dbReference>
<keyword evidence="7 13" id="KW-1133">Transmembrane helix</keyword>
<sequence length="819" mass="91684">MAASWGYLNTNGPDTWSADFPAAKGDKQTPINIVTGDTKLESNLKSKPISVSYKPENSRKLKNTGHSCQVVIDGEGSSLKGGPLESDYKIEQFHFHWGKSNDVGSEHTIDGEMFAGELHLVHWDSSRFGSFAEAVDKPSGLCVLGIFLKIGQENEALKKLTDQFNNIKEPNASIDLVGGFDPASLLPDTERYWTYDGSLTTPPCFESVKWVLFKEPIEISEAQLNEFRSLSSLDGGCMGNNYRPVMPLNDRQEVMIKNSAEYIRCNTDCIDEEETNIIREKDTVVTINENKGITRKKKPVVERKVSRFTVSSCTENDKDGDGGSRQLLTPSSPQSDPVFKQFFNSPLRAERGSLDSSGYFYDPIANRSQNHKTIPPSKLVTSKFRQFPSNDQDCTDALANNNNVSFGNYSTQRRSSSTESEPSMAFISSNQTITPHKRGTLVRKLRKRGLQYSERKKARLVNQDGTCNIRSANFKKKAFIFDFYSSVLDMKWRYIWTFFILAFLLSWLIFAVIWYLIAFSNGDLNFQRGDNTTLKEDVCIDNVDSFTTALLYSLETQQTIGYGGRALTDKCYSAVVLLMAQTMIGVIIQALLAGVIIAKLSRPKSRKRTVLFSKNALITRNDDPTDPLKLVFRVADMRKSHLIDANIKVTLVSHKAYKNSSKQQLYQEPLNVVTSAGCDGKVFMAWPMYVAHTINENSPLYDLSEESILGADLEIIVVLEGTVPSTGMLTQLRTSYLASEILWGHRFLPLLMESNVAIYEVDYSMLDLTTAIEHFPSCSAKELSCINNKRLALLNPDRKPSICQASKDGSTGFHISENI</sequence>
<dbReference type="PROSITE" id="PS00162">
    <property type="entry name" value="ALPHA_CA_1"/>
    <property type="match status" value="1"/>
</dbReference>
<dbReference type="InterPro" id="IPR018338">
    <property type="entry name" value="Carbonic_anhydrase_a-class_CS"/>
</dbReference>
<dbReference type="Gene3D" id="2.60.40.1400">
    <property type="entry name" value="G protein-activated inward rectifier potassium channel 1"/>
    <property type="match status" value="1"/>
</dbReference>
<evidence type="ECO:0000313" key="15">
    <source>
        <dbReference type="EMBL" id="CAD5117577.1"/>
    </source>
</evidence>
<keyword evidence="4 11" id="KW-0812">Transmembrane</keyword>
<dbReference type="GO" id="GO:0034765">
    <property type="term" value="P:regulation of monoatomic ion transmembrane transport"/>
    <property type="evidence" value="ECO:0007669"/>
    <property type="project" value="TreeGrafter"/>
</dbReference>
<dbReference type="SUPFAM" id="SSF81324">
    <property type="entry name" value="Voltage-gated potassium channels"/>
    <property type="match status" value="1"/>
</dbReference>
<evidence type="ECO:0000256" key="1">
    <source>
        <dbReference type="ARBA" id="ARBA00004141"/>
    </source>
</evidence>
<evidence type="ECO:0000256" key="13">
    <source>
        <dbReference type="SAM" id="Phobius"/>
    </source>
</evidence>
<evidence type="ECO:0000256" key="4">
    <source>
        <dbReference type="ARBA" id="ARBA00022692"/>
    </source>
</evidence>
<evidence type="ECO:0000256" key="11">
    <source>
        <dbReference type="RuleBase" id="RU003822"/>
    </source>
</evidence>